<evidence type="ECO:0000313" key="2">
    <source>
        <dbReference type="Proteomes" id="UP000813462"/>
    </source>
</evidence>
<organism evidence="1 2">
    <name type="scientific">Ziziphus jujuba var. spinosa</name>
    <dbReference type="NCBI Taxonomy" id="714518"/>
    <lineage>
        <taxon>Eukaryota</taxon>
        <taxon>Viridiplantae</taxon>
        <taxon>Streptophyta</taxon>
        <taxon>Embryophyta</taxon>
        <taxon>Tracheophyta</taxon>
        <taxon>Spermatophyta</taxon>
        <taxon>Magnoliopsida</taxon>
        <taxon>eudicotyledons</taxon>
        <taxon>Gunneridae</taxon>
        <taxon>Pentapetalae</taxon>
        <taxon>rosids</taxon>
        <taxon>fabids</taxon>
        <taxon>Rosales</taxon>
        <taxon>Rhamnaceae</taxon>
        <taxon>Paliureae</taxon>
        <taxon>Ziziphus</taxon>
    </lineage>
</organism>
<dbReference type="AlphaFoldDB" id="A0A978UZ20"/>
<evidence type="ECO:0000313" key="1">
    <source>
        <dbReference type="EMBL" id="KAH7520236.1"/>
    </source>
</evidence>
<dbReference type="Proteomes" id="UP000813462">
    <property type="component" value="Unassembled WGS sequence"/>
</dbReference>
<reference evidence="1" key="1">
    <citation type="journal article" date="2021" name="Front. Plant Sci.">
        <title>Chromosome-Scale Genome Assembly for Chinese Sour Jujube and Insights Into Its Genome Evolution and Domestication Signature.</title>
        <authorList>
            <person name="Shen L.-Y."/>
            <person name="Luo H."/>
            <person name="Wang X.-L."/>
            <person name="Wang X.-M."/>
            <person name="Qiu X.-J."/>
            <person name="Liu H."/>
            <person name="Zhou S.-S."/>
            <person name="Jia K.-H."/>
            <person name="Nie S."/>
            <person name="Bao Y.-T."/>
            <person name="Zhang R.-G."/>
            <person name="Yun Q.-Z."/>
            <person name="Chai Y.-H."/>
            <person name="Lu J.-Y."/>
            <person name="Li Y."/>
            <person name="Zhao S.-W."/>
            <person name="Mao J.-F."/>
            <person name="Jia S.-G."/>
            <person name="Mao Y.-M."/>
        </authorList>
    </citation>
    <scope>NUCLEOTIDE SEQUENCE</scope>
    <source>
        <strain evidence="1">AT0</strain>
        <tissue evidence="1">Leaf</tissue>
    </source>
</reference>
<protein>
    <submittedName>
        <fullName evidence="1">Uncharacterized protein</fullName>
    </submittedName>
</protein>
<proteinExistence type="predicted"/>
<accession>A0A978UZ20</accession>
<sequence length="172" mass="18985">MASATSFASGGGSLRFVQPVSYDRSNGRQQICLRIGSQPNSNSLLAKSLRLEPKDEFANGFPRFGRLVVCCKSSSPVTPSRNLKRDLDMSFGDFAAPVVFSKAEVGIKAFRPMLEAIYKFIQCHPPPTPHKVVVGESSEPDLVLMQGPYLESRIERAIQYKNENGEAYVQIN</sequence>
<comment type="caution">
    <text evidence="1">The sequence shown here is derived from an EMBL/GenBank/DDBJ whole genome shotgun (WGS) entry which is preliminary data.</text>
</comment>
<name>A0A978UZ20_ZIZJJ</name>
<gene>
    <name evidence="1" type="ORF">FEM48_Zijuj08G0122800</name>
</gene>
<dbReference type="EMBL" id="JAEACU010000008">
    <property type="protein sequence ID" value="KAH7520236.1"/>
    <property type="molecule type" value="Genomic_DNA"/>
</dbReference>